<evidence type="ECO:0000313" key="3">
    <source>
        <dbReference type="Proteomes" id="UP000266841"/>
    </source>
</evidence>
<reference evidence="2 3" key="1">
    <citation type="journal article" date="2012" name="Genome Biol.">
        <title>Genome and low-iron response of an oceanic diatom adapted to chronic iron limitation.</title>
        <authorList>
            <person name="Lommer M."/>
            <person name="Specht M."/>
            <person name="Roy A.S."/>
            <person name="Kraemer L."/>
            <person name="Andreson R."/>
            <person name="Gutowska M.A."/>
            <person name="Wolf J."/>
            <person name="Bergner S.V."/>
            <person name="Schilhabel M.B."/>
            <person name="Klostermeier U.C."/>
            <person name="Beiko R.G."/>
            <person name="Rosenstiel P."/>
            <person name="Hippler M."/>
            <person name="Laroche J."/>
        </authorList>
    </citation>
    <scope>NUCLEOTIDE SEQUENCE [LARGE SCALE GENOMIC DNA]</scope>
    <source>
        <strain evidence="2 3">CCMP1005</strain>
    </source>
</reference>
<keyword evidence="3" id="KW-1185">Reference proteome</keyword>
<dbReference type="AlphaFoldDB" id="K0T584"/>
<feature type="non-terminal residue" evidence="2">
    <location>
        <position position="525"/>
    </location>
</feature>
<evidence type="ECO:0000313" key="2">
    <source>
        <dbReference type="EMBL" id="EJK73933.1"/>
    </source>
</evidence>
<feature type="region of interest" description="Disordered" evidence="1">
    <location>
        <begin position="167"/>
        <end position="214"/>
    </location>
</feature>
<feature type="compositionally biased region" description="Polar residues" evidence="1">
    <location>
        <begin position="30"/>
        <end position="39"/>
    </location>
</feature>
<protein>
    <submittedName>
        <fullName evidence="2">Uncharacterized protein</fullName>
    </submittedName>
</protein>
<feature type="compositionally biased region" description="Basic and acidic residues" evidence="1">
    <location>
        <begin position="66"/>
        <end position="79"/>
    </location>
</feature>
<evidence type="ECO:0000256" key="1">
    <source>
        <dbReference type="SAM" id="MobiDB-lite"/>
    </source>
</evidence>
<sequence>MDSRHYSIKDEEREAPRQSLEGPEVGSSHALFSTLTPWENGTEKRKCDDTRTPSWRAAWPGEEGEEGRRDATIRERHAPAEFIPLTTQSTVKQAGISSASSEAGEQAKGAGADAQTGGTSANDDNDGARRSFERNMSDAFAVLAPAAISDEMQAGSDAVVVPSAPTSSAAAAGSPIEADAPTSSRASSTRHDLPANSKPSAAADTSAEAGATPPNAEIAATLAKISKGIEPTKEEILKLRKCCFPALSESDSGHVNQGADRPFREACAATKALDDVYHIDFGHFPPREEKIQQLGILYLNPKTGVFGQVSMRSLCTLKVLIGHFIYGIPLKAMLKLVIGHIALMDGLMVDGDSDLHTDSSKKAEYEALTYLFFEPSLKAFEEMVMQCTELKTVTVFGHEMGRKMIDGTAFSTSRLQRILVKCGRTDVKITNEPGRPVAHPLAVSASWCTEECRNVTLKNYSMVVASLLGVEEQPIPDHLKNVLCGFKSPNSIRNPTLLPHPRHVERAEAIDADLDEGKSFKDVFE</sequence>
<dbReference type="EMBL" id="AGNL01004094">
    <property type="protein sequence ID" value="EJK73933.1"/>
    <property type="molecule type" value="Genomic_DNA"/>
</dbReference>
<organism evidence="2 3">
    <name type="scientific">Thalassiosira oceanica</name>
    <name type="common">Marine diatom</name>
    <dbReference type="NCBI Taxonomy" id="159749"/>
    <lineage>
        <taxon>Eukaryota</taxon>
        <taxon>Sar</taxon>
        <taxon>Stramenopiles</taxon>
        <taxon>Ochrophyta</taxon>
        <taxon>Bacillariophyta</taxon>
        <taxon>Coscinodiscophyceae</taxon>
        <taxon>Thalassiosirophycidae</taxon>
        <taxon>Thalassiosirales</taxon>
        <taxon>Thalassiosiraceae</taxon>
        <taxon>Thalassiosira</taxon>
    </lineage>
</organism>
<accession>K0T584</accession>
<feature type="compositionally biased region" description="Low complexity" evidence="1">
    <location>
        <begin position="93"/>
        <end position="115"/>
    </location>
</feature>
<feature type="compositionally biased region" description="Low complexity" evidence="1">
    <location>
        <begin position="200"/>
        <end position="212"/>
    </location>
</feature>
<feature type="region of interest" description="Disordered" evidence="1">
    <location>
        <begin position="1"/>
        <end position="133"/>
    </location>
</feature>
<dbReference type="Proteomes" id="UP000266841">
    <property type="component" value="Unassembled WGS sequence"/>
</dbReference>
<name>K0T584_THAOC</name>
<feature type="compositionally biased region" description="Basic and acidic residues" evidence="1">
    <location>
        <begin position="1"/>
        <end position="16"/>
    </location>
</feature>
<comment type="caution">
    <text evidence="2">The sequence shown here is derived from an EMBL/GenBank/DDBJ whole genome shotgun (WGS) entry which is preliminary data.</text>
</comment>
<proteinExistence type="predicted"/>
<feature type="compositionally biased region" description="Basic and acidic residues" evidence="1">
    <location>
        <begin position="41"/>
        <end position="51"/>
    </location>
</feature>
<gene>
    <name evidence="2" type="ORF">THAOC_04422</name>
</gene>